<feature type="transmembrane region" description="Helical" evidence="1">
    <location>
        <begin position="178"/>
        <end position="202"/>
    </location>
</feature>
<feature type="transmembrane region" description="Helical" evidence="1">
    <location>
        <begin position="250"/>
        <end position="270"/>
    </location>
</feature>
<feature type="transmembrane region" description="Helical" evidence="1">
    <location>
        <begin position="76"/>
        <end position="98"/>
    </location>
</feature>
<keyword evidence="3" id="KW-0645">Protease</keyword>
<keyword evidence="1" id="KW-0812">Transmembrane</keyword>
<evidence type="ECO:0000313" key="3">
    <source>
        <dbReference type="EMBL" id="NEU05210.1"/>
    </source>
</evidence>
<keyword evidence="1" id="KW-1133">Transmembrane helix</keyword>
<keyword evidence="3" id="KW-0482">Metalloprotease</keyword>
<organism evidence="3 4">
    <name type="scientific">Clostridium senegalense</name>
    <dbReference type="NCBI Taxonomy" id="1465809"/>
    <lineage>
        <taxon>Bacteria</taxon>
        <taxon>Bacillati</taxon>
        <taxon>Bacillota</taxon>
        <taxon>Clostridia</taxon>
        <taxon>Eubacteriales</taxon>
        <taxon>Clostridiaceae</taxon>
        <taxon>Clostridium</taxon>
    </lineage>
</organism>
<dbReference type="PANTHER" id="PTHR35797:SF1">
    <property type="entry name" value="PROTEASE"/>
    <property type="match status" value="1"/>
</dbReference>
<gene>
    <name evidence="3" type="ORF">G3M99_10170</name>
</gene>
<dbReference type="GO" id="GO:0006508">
    <property type="term" value="P:proteolysis"/>
    <property type="evidence" value="ECO:0007669"/>
    <property type="project" value="UniProtKB-KW"/>
</dbReference>
<dbReference type="PANTHER" id="PTHR35797">
    <property type="entry name" value="PROTEASE-RELATED"/>
    <property type="match status" value="1"/>
</dbReference>
<feature type="transmembrane region" description="Helical" evidence="1">
    <location>
        <begin position="277"/>
        <end position="295"/>
    </location>
</feature>
<feature type="transmembrane region" description="Helical" evidence="1">
    <location>
        <begin position="12"/>
        <end position="34"/>
    </location>
</feature>
<dbReference type="RefSeq" id="WP_199870082.1">
    <property type="nucleotide sequence ID" value="NZ_JAAGPU010000017.1"/>
</dbReference>
<feature type="transmembrane region" description="Helical" evidence="1">
    <location>
        <begin position="223"/>
        <end position="244"/>
    </location>
</feature>
<reference evidence="3 4" key="1">
    <citation type="submission" date="2020-02" db="EMBL/GenBank/DDBJ databases">
        <title>Genome assembly of a novel Clostridium senegalense strain.</title>
        <authorList>
            <person name="Gupta T.B."/>
            <person name="Jauregui R."/>
            <person name="Maclean P."/>
            <person name="Nawarathana A."/>
            <person name="Brightwell G."/>
        </authorList>
    </citation>
    <scope>NUCLEOTIDE SEQUENCE [LARGE SCALE GENOMIC DNA]</scope>
    <source>
        <strain evidence="3 4">AGRFS4</strain>
    </source>
</reference>
<dbReference type="Proteomes" id="UP000481872">
    <property type="component" value="Unassembled WGS sequence"/>
</dbReference>
<protein>
    <submittedName>
        <fullName evidence="3">CPBP family intramembrane metalloprotease</fullName>
    </submittedName>
</protein>
<accession>A0A6M0H374</accession>
<feature type="transmembrane region" description="Helical" evidence="1">
    <location>
        <begin position="146"/>
        <end position="166"/>
    </location>
</feature>
<dbReference type="GO" id="GO:0004175">
    <property type="term" value="F:endopeptidase activity"/>
    <property type="evidence" value="ECO:0007669"/>
    <property type="project" value="UniProtKB-ARBA"/>
</dbReference>
<proteinExistence type="predicted"/>
<keyword evidence="4" id="KW-1185">Reference proteome</keyword>
<dbReference type="AlphaFoldDB" id="A0A6M0H374"/>
<sequence>MNNYLSNAKKEVSMALIINFGITALMGIILVVAYKKIPTTSTSDFAVVQMLYPAFATIITIKYFNKGKIDKELNIFFNVFIATTIVSIISLLVCTFFFNDNPEISRYIIQGIVNISNIIFIMLIFSNENNSFKRFNLKFTKNFKKVVIILLIFIGLLMITTCIALVGDNSTTFKFSTLIRHLITLPVLLVFNLFFEFIMFFGEEFGWRGYLQPRLQSIFGKRLGVLILGAIWGIWHLPLCFTLYSPETPIYCVIAHIAHCILLSIFLGYAYMKTENLWAPILIHLINNNFAGIFSSGNYEATFELETLLVGIAINVIIFVPFIFTKEYKKSSNTQINI</sequence>
<name>A0A6M0H374_9CLOT</name>
<feature type="transmembrane region" description="Helical" evidence="1">
    <location>
        <begin position="307"/>
        <end position="324"/>
    </location>
</feature>
<keyword evidence="3" id="KW-0378">Hydrolase</keyword>
<feature type="transmembrane region" description="Helical" evidence="1">
    <location>
        <begin position="46"/>
        <end position="64"/>
    </location>
</feature>
<feature type="domain" description="CAAX prenyl protease 2/Lysostaphin resistance protein A-like" evidence="2">
    <location>
        <begin position="189"/>
        <end position="288"/>
    </location>
</feature>
<dbReference type="GO" id="GO:0008237">
    <property type="term" value="F:metallopeptidase activity"/>
    <property type="evidence" value="ECO:0007669"/>
    <property type="project" value="UniProtKB-KW"/>
</dbReference>
<dbReference type="InterPro" id="IPR042150">
    <property type="entry name" value="MmRce1-like"/>
</dbReference>
<dbReference type="InterPro" id="IPR003675">
    <property type="entry name" value="Rce1/LyrA-like_dom"/>
</dbReference>
<evidence type="ECO:0000256" key="1">
    <source>
        <dbReference type="SAM" id="Phobius"/>
    </source>
</evidence>
<dbReference type="GO" id="GO:0080120">
    <property type="term" value="P:CAAX-box protein maturation"/>
    <property type="evidence" value="ECO:0007669"/>
    <property type="project" value="UniProtKB-ARBA"/>
</dbReference>
<feature type="transmembrane region" description="Helical" evidence="1">
    <location>
        <begin position="104"/>
        <end position="125"/>
    </location>
</feature>
<dbReference type="EMBL" id="JAAGPU010000017">
    <property type="protein sequence ID" value="NEU05210.1"/>
    <property type="molecule type" value="Genomic_DNA"/>
</dbReference>
<evidence type="ECO:0000259" key="2">
    <source>
        <dbReference type="Pfam" id="PF02517"/>
    </source>
</evidence>
<evidence type="ECO:0000313" key="4">
    <source>
        <dbReference type="Proteomes" id="UP000481872"/>
    </source>
</evidence>
<keyword evidence="1" id="KW-0472">Membrane</keyword>
<comment type="caution">
    <text evidence="3">The sequence shown here is derived from an EMBL/GenBank/DDBJ whole genome shotgun (WGS) entry which is preliminary data.</text>
</comment>
<dbReference type="Pfam" id="PF02517">
    <property type="entry name" value="Rce1-like"/>
    <property type="match status" value="1"/>
</dbReference>